<proteinExistence type="predicted"/>
<evidence type="ECO:0000313" key="1">
    <source>
        <dbReference type="EMBL" id="BDR56553.1"/>
    </source>
</evidence>
<dbReference type="KEGG" id="xak:KIMC2_11150"/>
<dbReference type="PANTHER" id="PTHR40056:SF1">
    <property type="entry name" value="DUF1836 DOMAIN-CONTAINING PROTEIN"/>
    <property type="match status" value="1"/>
</dbReference>
<evidence type="ECO:0008006" key="3">
    <source>
        <dbReference type="Google" id="ProtNLM"/>
    </source>
</evidence>
<organism evidence="1 2">
    <name type="scientific">Xylocopilactobacillus apis</name>
    <dbReference type="NCBI Taxonomy" id="2932183"/>
    <lineage>
        <taxon>Bacteria</taxon>
        <taxon>Bacillati</taxon>
        <taxon>Bacillota</taxon>
        <taxon>Bacilli</taxon>
        <taxon>Lactobacillales</taxon>
        <taxon>Lactobacillaceae</taxon>
        <taxon>Xylocopilactobacillus</taxon>
    </lineage>
</organism>
<name>A0AAU9DSA3_9LACO</name>
<dbReference type="InterPro" id="IPR014975">
    <property type="entry name" value="DUF1836"/>
</dbReference>
<dbReference type="PANTHER" id="PTHR40056">
    <property type="entry name" value="HYPOTHETICAL CYTOSOLIC PROTEIN"/>
    <property type="match status" value="1"/>
</dbReference>
<dbReference type="EMBL" id="AP026801">
    <property type="protein sequence ID" value="BDR56553.1"/>
    <property type="molecule type" value="Genomic_DNA"/>
</dbReference>
<protein>
    <recommendedName>
        <fullName evidence="3">DUF1836 domain-containing protein</fullName>
    </recommendedName>
</protein>
<evidence type="ECO:0000313" key="2">
    <source>
        <dbReference type="Proteomes" id="UP001321804"/>
    </source>
</evidence>
<accession>A0AAU9DSA3</accession>
<keyword evidence="2" id="KW-1185">Reference proteome</keyword>
<reference evidence="1 2" key="1">
    <citation type="journal article" date="2023" name="Microbiol. Spectr.">
        <title>Symbiosis of Carpenter Bees with Uncharacterized Lactic Acid Bacteria Showing NAD Auxotrophy.</title>
        <authorList>
            <person name="Kawasaki S."/>
            <person name="Ozawa K."/>
            <person name="Mori T."/>
            <person name="Yamamoto A."/>
            <person name="Ito M."/>
            <person name="Ohkuma M."/>
            <person name="Sakamoto M."/>
            <person name="Matsutani M."/>
        </authorList>
    </citation>
    <scope>NUCLEOTIDE SEQUENCE [LARGE SCALE GENOMIC DNA]</scope>
    <source>
        <strain evidence="1 2">KimC2</strain>
    </source>
</reference>
<dbReference type="RefSeq" id="WP_317694805.1">
    <property type="nucleotide sequence ID" value="NZ_AP026801.1"/>
</dbReference>
<sequence length="146" mass="16868">MSLPTWDELPNFDLYMDQIVTVVNDSTNPWGGEITSSMVNNYVKHKLLDSPQKKKYNRVHVAQLIFINLMKEIFSLDEIISLKEQFLVDSKIEDRYNGFIKIFNEQLVNSSDDVNDNLSDIFGQLSSVLIAKRQIKNLLQEPDLDS</sequence>
<dbReference type="Pfam" id="PF08876">
    <property type="entry name" value="DUF1836"/>
    <property type="match status" value="1"/>
</dbReference>
<dbReference type="AlphaFoldDB" id="A0AAU9DSA3"/>
<dbReference type="Proteomes" id="UP001321804">
    <property type="component" value="Chromosome"/>
</dbReference>
<gene>
    <name evidence="1" type="ORF">KIMC2_11150</name>
</gene>